<evidence type="ECO:0008006" key="8">
    <source>
        <dbReference type="Google" id="ProtNLM"/>
    </source>
</evidence>
<sequence>MASHVSFLRNMASYVSYLVVLILIMSPAGHNAHRIPPRPCAFNAIYQLGDSISDTGNLVRESPLGAYLPFNRLPYGESMLHHHPTGRCSNGLLMIDFLAKALRLPLLNPYLNKEANFQHGVNFAVAGSTALNASFLAENKIYSPVTNSSLPVQLDWFSNHLKSVCFSKFECDLVLKKALFMVGEVGGNDYNYAFFQQKSMDELKALVPHVVESIRNASERVIDLGARHLVVPGNFPIGCLPIYLTAFKTNDSAAYDDKKCLKGLNEFAMFHNNELQSMLAQLRREHPNVVILYADYYNALQWVFSHASSLGFEEESVMKACCGTGGDYNFDVTKMCATEGVGACPNPDLREEFEAPSKGFKDRKGIKCEEPNRQKTLTIKKLT</sequence>
<name>A0AAP0K7Q2_9MAGN</name>
<evidence type="ECO:0000256" key="3">
    <source>
        <dbReference type="ARBA" id="ARBA00022801"/>
    </source>
</evidence>
<keyword evidence="5" id="KW-1133">Transmembrane helix</keyword>
<comment type="caution">
    <text evidence="6">The sequence shown here is derived from an EMBL/GenBank/DDBJ whole genome shotgun (WGS) entry which is preliminary data.</text>
</comment>
<evidence type="ECO:0000256" key="1">
    <source>
        <dbReference type="ARBA" id="ARBA00008668"/>
    </source>
</evidence>
<organism evidence="6 7">
    <name type="scientific">Stephania japonica</name>
    <dbReference type="NCBI Taxonomy" id="461633"/>
    <lineage>
        <taxon>Eukaryota</taxon>
        <taxon>Viridiplantae</taxon>
        <taxon>Streptophyta</taxon>
        <taxon>Embryophyta</taxon>
        <taxon>Tracheophyta</taxon>
        <taxon>Spermatophyta</taxon>
        <taxon>Magnoliopsida</taxon>
        <taxon>Ranunculales</taxon>
        <taxon>Menispermaceae</taxon>
        <taxon>Menispermoideae</taxon>
        <taxon>Cissampelideae</taxon>
        <taxon>Stephania</taxon>
    </lineage>
</organism>
<dbReference type="PANTHER" id="PTHR22835">
    <property type="entry name" value="ZINC FINGER FYVE DOMAIN CONTAINING PROTEIN"/>
    <property type="match status" value="1"/>
</dbReference>
<evidence type="ECO:0000313" key="7">
    <source>
        <dbReference type="Proteomes" id="UP001417504"/>
    </source>
</evidence>
<comment type="similarity">
    <text evidence="1">Belongs to the 'GDSL' lipolytic enzyme family.</text>
</comment>
<dbReference type="InterPro" id="IPR001087">
    <property type="entry name" value="GDSL"/>
</dbReference>
<keyword evidence="4" id="KW-0325">Glycoprotein</keyword>
<dbReference type="Pfam" id="PF00657">
    <property type="entry name" value="Lipase_GDSL"/>
    <property type="match status" value="1"/>
</dbReference>
<feature type="transmembrane region" description="Helical" evidence="5">
    <location>
        <begin position="12"/>
        <end position="30"/>
    </location>
</feature>
<evidence type="ECO:0000313" key="6">
    <source>
        <dbReference type="EMBL" id="KAK9146222.1"/>
    </source>
</evidence>
<proteinExistence type="inferred from homology"/>
<keyword evidence="2" id="KW-0732">Signal</keyword>
<protein>
    <recommendedName>
        <fullName evidence="8">Acetylajmalan esterase-like</fullName>
    </recommendedName>
</protein>
<keyword evidence="5" id="KW-0812">Transmembrane</keyword>
<dbReference type="InterPro" id="IPR036514">
    <property type="entry name" value="SGNH_hydro_sf"/>
</dbReference>
<dbReference type="Proteomes" id="UP001417504">
    <property type="component" value="Unassembled WGS sequence"/>
</dbReference>
<reference evidence="6 7" key="1">
    <citation type="submission" date="2024-01" db="EMBL/GenBank/DDBJ databases">
        <title>Genome assemblies of Stephania.</title>
        <authorList>
            <person name="Yang L."/>
        </authorList>
    </citation>
    <scope>NUCLEOTIDE SEQUENCE [LARGE SCALE GENOMIC DNA]</scope>
    <source>
        <strain evidence="6">QJT</strain>
        <tissue evidence="6">Leaf</tissue>
    </source>
</reference>
<gene>
    <name evidence="6" type="ORF">Sjap_006125</name>
</gene>
<keyword evidence="7" id="KW-1185">Reference proteome</keyword>
<dbReference type="InterPro" id="IPR035669">
    <property type="entry name" value="SGNH_plant_lipase-like"/>
</dbReference>
<dbReference type="Gene3D" id="3.40.50.1110">
    <property type="entry name" value="SGNH hydrolase"/>
    <property type="match status" value="1"/>
</dbReference>
<dbReference type="GO" id="GO:0016788">
    <property type="term" value="F:hydrolase activity, acting on ester bonds"/>
    <property type="evidence" value="ECO:0007669"/>
    <property type="project" value="InterPro"/>
</dbReference>
<evidence type="ECO:0000256" key="2">
    <source>
        <dbReference type="ARBA" id="ARBA00022729"/>
    </source>
</evidence>
<dbReference type="AlphaFoldDB" id="A0AAP0K7Q2"/>
<dbReference type="PANTHER" id="PTHR22835:SF517">
    <property type="entry name" value="GDSL-LIKE LIPASE_ACYLHYDROLASE FAMILY PROTEIN, EXPRESSED"/>
    <property type="match status" value="1"/>
</dbReference>
<accession>A0AAP0K7Q2</accession>
<evidence type="ECO:0000256" key="5">
    <source>
        <dbReference type="SAM" id="Phobius"/>
    </source>
</evidence>
<dbReference type="CDD" id="cd01837">
    <property type="entry name" value="SGNH_plant_lipase_like"/>
    <property type="match status" value="1"/>
</dbReference>
<keyword evidence="5" id="KW-0472">Membrane</keyword>
<keyword evidence="3" id="KW-0378">Hydrolase</keyword>
<dbReference type="EMBL" id="JBBNAE010000002">
    <property type="protein sequence ID" value="KAK9146222.1"/>
    <property type="molecule type" value="Genomic_DNA"/>
</dbReference>
<evidence type="ECO:0000256" key="4">
    <source>
        <dbReference type="ARBA" id="ARBA00023180"/>
    </source>
</evidence>